<dbReference type="Gramene" id="CDF41166">
    <property type="protein sequence ID" value="CDF41166"/>
    <property type="gene ID" value="CHC_T00010015001"/>
</dbReference>
<evidence type="ECO:0000256" key="8">
    <source>
        <dbReference type="ARBA" id="ARBA00022989"/>
    </source>
</evidence>
<dbReference type="Proteomes" id="UP000012073">
    <property type="component" value="Unassembled WGS sequence"/>
</dbReference>
<protein>
    <recommendedName>
        <fullName evidence="10">Alpha-1,3-glucosyltransferase</fullName>
        <ecNumber evidence="10">2.4.1.-</ecNumber>
    </recommendedName>
</protein>
<keyword evidence="4 10" id="KW-0328">Glycosyltransferase</keyword>
<dbReference type="InterPro" id="IPR004856">
    <property type="entry name" value="Glyco_trans_ALG6/ALG8"/>
</dbReference>
<keyword evidence="8 10" id="KW-1133">Transmembrane helix</keyword>
<evidence type="ECO:0000256" key="9">
    <source>
        <dbReference type="ARBA" id="ARBA00023136"/>
    </source>
</evidence>
<evidence type="ECO:0000256" key="10">
    <source>
        <dbReference type="RuleBase" id="RU363110"/>
    </source>
</evidence>
<keyword evidence="6 10" id="KW-0812">Transmembrane</keyword>
<sequence length="539" mass="59930">MRQRGQSSETTAASKVATVAQADGNPRTTQRDEQATIPISWALVIVVSFSICIRAAVSLSPYSGENTPPLYGDYEAQRHWMEISLHLPPSSWYQNSSDNDLAYWGLDYPPLSGYASWALGKIVQFVEPNAVRLHSSRGFESPLSRAAMRFTVLLSDLLVFFPGLVLASYSVYRSPVSHHIFDTARTTQLVPVVAFCATLPALILTDHGHFQYNGVSLGLFLFAMAFFILRKEALGAASLCLSIYFKQMGLYYGLAVFSFLVGRLWRILRRSGPTSAFLFVCKLISSILLVSVITFWPWLSEKELLVSVLKRLFPVSRGLFEDKVANVWCSISVLIKMKALLEPEMLIKMCATCTVLTSLPFCVAVAVKPSPDRLLLSTGGCALAAYLFAFQVHEKQILLPLLPLCVLYGKHPLISFWISIVASMSMFPLFQRERLLSAYWATLLIHIALVSSTCRFKGCSQTVYKRIALKVALVIGVFLHLPLLVLTPPSNMPDIFVLLNTGYACANFCIIYLCMVYSVWTDSTLKCAASLRIELFSLA</sequence>
<gene>
    <name evidence="12" type="ORF">CHC_T00010015001</name>
</gene>
<evidence type="ECO:0000256" key="5">
    <source>
        <dbReference type="ARBA" id="ARBA00022679"/>
    </source>
</evidence>
<proteinExistence type="inferred from homology"/>
<dbReference type="EMBL" id="HG002320">
    <property type="protein sequence ID" value="CDF41166.1"/>
    <property type="molecule type" value="Genomic_DNA"/>
</dbReference>
<evidence type="ECO:0000256" key="7">
    <source>
        <dbReference type="ARBA" id="ARBA00022824"/>
    </source>
</evidence>
<keyword evidence="5 10" id="KW-0808">Transferase</keyword>
<accession>R7QUK5</accession>
<name>R7QUK5_CHOCR</name>
<dbReference type="OrthoDB" id="4983at2759"/>
<feature type="transmembrane region" description="Helical" evidence="10">
    <location>
        <begin position="210"/>
        <end position="229"/>
    </location>
</feature>
<dbReference type="GO" id="GO:0042281">
    <property type="term" value="F:dolichyl pyrophosphate Man9GlcNAc2 alpha-1,3-glucosyltransferase activity"/>
    <property type="evidence" value="ECO:0007669"/>
    <property type="project" value="TreeGrafter"/>
</dbReference>
<dbReference type="KEGG" id="ccp:CHC_T00010015001"/>
<dbReference type="GO" id="GO:0005789">
    <property type="term" value="C:endoplasmic reticulum membrane"/>
    <property type="evidence" value="ECO:0007669"/>
    <property type="project" value="UniProtKB-SubCell"/>
</dbReference>
<dbReference type="RefSeq" id="XP_005711460.1">
    <property type="nucleotide sequence ID" value="XM_005711403.1"/>
</dbReference>
<keyword evidence="7 10" id="KW-0256">Endoplasmic reticulum</keyword>
<feature type="transmembrane region" description="Helical" evidence="10">
    <location>
        <begin position="373"/>
        <end position="392"/>
    </location>
</feature>
<dbReference type="UniPathway" id="UPA00378"/>
<organism evidence="12 13">
    <name type="scientific">Chondrus crispus</name>
    <name type="common">Carrageen Irish moss</name>
    <name type="synonym">Polymorpha crispa</name>
    <dbReference type="NCBI Taxonomy" id="2769"/>
    <lineage>
        <taxon>Eukaryota</taxon>
        <taxon>Rhodophyta</taxon>
        <taxon>Florideophyceae</taxon>
        <taxon>Rhodymeniophycidae</taxon>
        <taxon>Gigartinales</taxon>
        <taxon>Gigartinaceae</taxon>
        <taxon>Chondrus</taxon>
    </lineage>
</organism>
<feature type="transmembrane region" description="Helical" evidence="10">
    <location>
        <begin position="467"/>
        <end position="485"/>
    </location>
</feature>
<comment type="pathway">
    <text evidence="2 10">Protein modification; protein glycosylation.</text>
</comment>
<comment type="similarity">
    <text evidence="3 10">Belongs to the ALG6/ALG8 glucosyltransferase family.</text>
</comment>
<comment type="subcellular location">
    <subcellularLocation>
        <location evidence="1 10">Endoplasmic reticulum membrane</location>
        <topology evidence="1 10">Multi-pass membrane protein</topology>
    </subcellularLocation>
</comment>
<keyword evidence="13" id="KW-1185">Reference proteome</keyword>
<dbReference type="EC" id="2.4.1.-" evidence="10"/>
<evidence type="ECO:0000256" key="11">
    <source>
        <dbReference type="SAM" id="MobiDB-lite"/>
    </source>
</evidence>
<feature type="compositionally biased region" description="Polar residues" evidence="11">
    <location>
        <begin position="1"/>
        <end position="13"/>
    </location>
</feature>
<dbReference type="OMA" id="FQVPPMH"/>
<feature type="transmembrane region" description="Helical" evidence="10">
    <location>
        <begin position="497"/>
        <end position="520"/>
    </location>
</feature>
<feature type="transmembrane region" description="Helical" evidence="10">
    <location>
        <begin position="150"/>
        <end position="172"/>
    </location>
</feature>
<evidence type="ECO:0000256" key="2">
    <source>
        <dbReference type="ARBA" id="ARBA00004922"/>
    </source>
</evidence>
<feature type="region of interest" description="Disordered" evidence="11">
    <location>
        <begin position="1"/>
        <end position="32"/>
    </location>
</feature>
<evidence type="ECO:0000256" key="4">
    <source>
        <dbReference type="ARBA" id="ARBA00022676"/>
    </source>
</evidence>
<feature type="transmembrane region" description="Helical" evidence="10">
    <location>
        <begin position="346"/>
        <end position="367"/>
    </location>
</feature>
<keyword evidence="9 10" id="KW-0472">Membrane</keyword>
<evidence type="ECO:0000313" key="13">
    <source>
        <dbReference type="Proteomes" id="UP000012073"/>
    </source>
</evidence>
<dbReference type="STRING" id="2769.R7QUK5"/>
<evidence type="ECO:0000313" key="12">
    <source>
        <dbReference type="EMBL" id="CDF41166.1"/>
    </source>
</evidence>
<feature type="transmembrane region" description="Helical" evidence="10">
    <location>
        <begin position="274"/>
        <end position="299"/>
    </location>
</feature>
<feature type="transmembrane region" description="Helical" evidence="10">
    <location>
        <begin position="184"/>
        <end position="204"/>
    </location>
</feature>
<feature type="transmembrane region" description="Helical" evidence="10">
    <location>
        <begin position="413"/>
        <end position="430"/>
    </location>
</feature>
<evidence type="ECO:0000256" key="6">
    <source>
        <dbReference type="ARBA" id="ARBA00022692"/>
    </source>
</evidence>
<evidence type="ECO:0000256" key="1">
    <source>
        <dbReference type="ARBA" id="ARBA00004477"/>
    </source>
</evidence>
<reference evidence="13" key="1">
    <citation type="journal article" date="2013" name="Proc. Natl. Acad. Sci. U.S.A.">
        <title>Genome structure and metabolic features in the red seaweed Chondrus crispus shed light on evolution of the Archaeplastida.</title>
        <authorList>
            <person name="Collen J."/>
            <person name="Porcel B."/>
            <person name="Carre W."/>
            <person name="Ball S.G."/>
            <person name="Chaparro C."/>
            <person name="Tonon T."/>
            <person name="Barbeyron T."/>
            <person name="Michel G."/>
            <person name="Noel B."/>
            <person name="Valentin K."/>
            <person name="Elias M."/>
            <person name="Artiguenave F."/>
            <person name="Arun A."/>
            <person name="Aury J.M."/>
            <person name="Barbosa-Neto J.F."/>
            <person name="Bothwell J.H."/>
            <person name="Bouget F.Y."/>
            <person name="Brillet L."/>
            <person name="Cabello-Hurtado F."/>
            <person name="Capella-Gutierrez S."/>
            <person name="Charrier B."/>
            <person name="Cladiere L."/>
            <person name="Cock J.M."/>
            <person name="Coelho S.M."/>
            <person name="Colleoni C."/>
            <person name="Czjzek M."/>
            <person name="Da Silva C."/>
            <person name="Delage L."/>
            <person name="Denoeud F."/>
            <person name="Deschamps P."/>
            <person name="Dittami S.M."/>
            <person name="Gabaldon T."/>
            <person name="Gachon C.M."/>
            <person name="Groisillier A."/>
            <person name="Herve C."/>
            <person name="Jabbari K."/>
            <person name="Katinka M."/>
            <person name="Kloareg B."/>
            <person name="Kowalczyk N."/>
            <person name="Labadie K."/>
            <person name="Leblanc C."/>
            <person name="Lopez P.J."/>
            <person name="McLachlan D.H."/>
            <person name="Meslet-Cladiere L."/>
            <person name="Moustafa A."/>
            <person name="Nehr Z."/>
            <person name="Nyvall Collen P."/>
            <person name="Panaud O."/>
            <person name="Partensky F."/>
            <person name="Poulain J."/>
            <person name="Rensing S.A."/>
            <person name="Rousvoal S."/>
            <person name="Samson G."/>
            <person name="Symeonidi A."/>
            <person name="Weissenbach J."/>
            <person name="Zambounis A."/>
            <person name="Wincker P."/>
            <person name="Boyen C."/>
        </authorList>
    </citation>
    <scope>NUCLEOTIDE SEQUENCE [LARGE SCALE GENOMIC DNA]</scope>
    <source>
        <strain evidence="13">cv. Stackhouse</strain>
    </source>
</reference>
<dbReference type="PANTHER" id="PTHR12413">
    <property type="entry name" value="DOLICHYL GLYCOSYLTRANSFERASE"/>
    <property type="match status" value="1"/>
</dbReference>
<dbReference type="AlphaFoldDB" id="R7QUK5"/>
<dbReference type="Pfam" id="PF03155">
    <property type="entry name" value="Alg6_Alg8"/>
    <property type="match status" value="1"/>
</dbReference>
<evidence type="ECO:0000256" key="3">
    <source>
        <dbReference type="ARBA" id="ARBA00008715"/>
    </source>
</evidence>
<dbReference type="GeneID" id="17319178"/>
<dbReference type="PANTHER" id="PTHR12413:SF1">
    <property type="entry name" value="DOLICHYL PYROPHOSPHATE MAN9GLCNAC2 ALPHA-1,3-GLUCOSYLTRANSFERASE"/>
    <property type="match status" value="1"/>
</dbReference>
<feature type="transmembrane region" description="Helical" evidence="10">
    <location>
        <begin position="250"/>
        <end position="268"/>
    </location>
</feature>